<protein>
    <recommendedName>
        <fullName evidence="6">Prepilin-type N-terminal cleavage/methylation domain-containing protein</fullName>
    </recommendedName>
</protein>
<evidence type="ECO:0008006" key="6">
    <source>
        <dbReference type="Google" id="ProtNLM"/>
    </source>
</evidence>
<sequence>MKKLLTSSKGLTLVELLSSFTILSIITIIIMNYLLGGMNSYEKTSKDVSLHNDANYVMSAFVRHIYEGTEVEIEESTSDSILIKVTNLSGEETILGFKNHQAYIKSGPNESKSLSHYQFPCCGNDASNITVKNDTVIIKMMIEDQKSETSLELKNEVSFRKPAEEMD</sequence>
<gene>
    <name evidence="4" type="ORF">GCM10010978_15950</name>
</gene>
<organism evidence="4 5">
    <name type="scientific">Compostibacillus humi</name>
    <dbReference type="NCBI Taxonomy" id="1245525"/>
    <lineage>
        <taxon>Bacteria</taxon>
        <taxon>Bacillati</taxon>
        <taxon>Bacillota</taxon>
        <taxon>Bacilli</taxon>
        <taxon>Bacillales</taxon>
        <taxon>Bacillaceae</taxon>
        <taxon>Compostibacillus</taxon>
    </lineage>
</organism>
<evidence type="ECO:0000256" key="1">
    <source>
        <dbReference type="ARBA" id="ARBA00004241"/>
    </source>
</evidence>
<name>A0A8J3ELB7_9BACI</name>
<reference evidence="4" key="1">
    <citation type="journal article" date="2014" name="Int. J. Syst. Evol. Microbiol.">
        <title>Complete genome sequence of Corynebacterium casei LMG S-19264T (=DSM 44701T), isolated from a smear-ripened cheese.</title>
        <authorList>
            <consortium name="US DOE Joint Genome Institute (JGI-PGF)"/>
            <person name="Walter F."/>
            <person name="Albersmeier A."/>
            <person name="Kalinowski J."/>
            <person name="Ruckert C."/>
        </authorList>
    </citation>
    <scope>NUCLEOTIDE SEQUENCE</scope>
    <source>
        <strain evidence="4">CGMCC 1.12360</strain>
    </source>
</reference>
<dbReference type="RefSeq" id="WP_188391862.1">
    <property type="nucleotide sequence ID" value="NZ_BMEV01000024.1"/>
</dbReference>
<accession>A0A8J3ELB7</accession>
<dbReference type="PROSITE" id="PS00409">
    <property type="entry name" value="PROKAR_NTER_METHYL"/>
    <property type="match status" value="1"/>
</dbReference>
<dbReference type="GO" id="GO:0030420">
    <property type="term" value="P:establishment of competence for transformation"/>
    <property type="evidence" value="ECO:0007669"/>
    <property type="project" value="UniProtKB-KW"/>
</dbReference>
<dbReference type="EMBL" id="BMEV01000024">
    <property type="protein sequence ID" value="GGH75766.1"/>
    <property type="molecule type" value="Genomic_DNA"/>
</dbReference>
<comment type="subcellular location">
    <subcellularLocation>
        <location evidence="1">Cell surface</location>
    </subcellularLocation>
</comment>
<dbReference type="Proteomes" id="UP000602050">
    <property type="component" value="Unassembled WGS sequence"/>
</dbReference>
<keyword evidence="3" id="KW-1133">Transmembrane helix</keyword>
<dbReference type="InterPro" id="IPR012902">
    <property type="entry name" value="N_methyl_site"/>
</dbReference>
<reference evidence="4" key="2">
    <citation type="submission" date="2020-09" db="EMBL/GenBank/DDBJ databases">
        <authorList>
            <person name="Sun Q."/>
            <person name="Zhou Y."/>
        </authorList>
    </citation>
    <scope>NUCLEOTIDE SEQUENCE</scope>
    <source>
        <strain evidence="4">CGMCC 1.12360</strain>
    </source>
</reference>
<comment type="caution">
    <text evidence="4">The sequence shown here is derived from an EMBL/GenBank/DDBJ whole genome shotgun (WGS) entry which is preliminary data.</text>
</comment>
<proteinExistence type="predicted"/>
<evidence type="ECO:0000256" key="3">
    <source>
        <dbReference type="SAM" id="Phobius"/>
    </source>
</evidence>
<evidence type="ECO:0000313" key="4">
    <source>
        <dbReference type="EMBL" id="GGH75766.1"/>
    </source>
</evidence>
<keyword evidence="2" id="KW-0178">Competence</keyword>
<dbReference type="AlphaFoldDB" id="A0A8J3ELB7"/>
<keyword evidence="5" id="KW-1185">Reference proteome</keyword>
<evidence type="ECO:0000256" key="2">
    <source>
        <dbReference type="ARBA" id="ARBA00023287"/>
    </source>
</evidence>
<keyword evidence="3" id="KW-0472">Membrane</keyword>
<keyword evidence="3" id="KW-0812">Transmembrane</keyword>
<evidence type="ECO:0000313" key="5">
    <source>
        <dbReference type="Proteomes" id="UP000602050"/>
    </source>
</evidence>
<feature type="transmembrane region" description="Helical" evidence="3">
    <location>
        <begin position="12"/>
        <end position="35"/>
    </location>
</feature>
<dbReference type="GO" id="GO:0009986">
    <property type="term" value="C:cell surface"/>
    <property type="evidence" value="ECO:0007669"/>
    <property type="project" value="UniProtKB-SubCell"/>
</dbReference>